<evidence type="ECO:0000313" key="3">
    <source>
        <dbReference type="Proteomes" id="UP001201812"/>
    </source>
</evidence>
<feature type="chain" id="PRO_5042196031" description="Secreted protein" evidence="1">
    <location>
        <begin position="27"/>
        <end position="107"/>
    </location>
</feature>
<reference evidence="2" key="1">
    <citation type="submission" date="2022-01" db="EMBL/GenBank/DDBJ databases">
        <title>Genome Sequence Resource for Two Populations of Ditylenchus destructor, the Migratory Endoparasitic Phytonematode.</title>
        <authorList>
            <person name="Zhang H."/>
            <person name="Lin R."/>
            <person name="Xie B."/>
        </authorList>
    </citation>
    <scope>NUCLEOTIDE SEQUENCE</scope>
    <source>
        <strain evidence="2">BazhouSP</strain>
    </source>
</reference>
<keyword evidence="3" id="KW-1185">Reference proteome</keyword>
<name>A0AAD4RBD5_9BILA</name>
<dbReference type="AlphaFoldDB" id="A0AAD4RBD5"/>
<dbReference type="Proteomes" id="UP001201812">
    <property type="component" value="Unassembled WGS sequence"/>
</dbReference>
<dbReference type="EMBL" id="JAKKPZ010000003">
    <property type="protein sequence ID" value="KAI1723355.1"/>
    <property type="molecule type" value="Genomic_DNA"/>
</dbReference>
<organism evidence="2 3">
    <name type="scientific">Ditylenchus destructor</name>
    <dbReference type="NCBI Taxonomy" id="166010"/>
    <lineage>
        <taxon>Eukaryota</taxon>
        <taxon>Metazoa</taxon>
        <taxon>Ecdysozoa</taxon>
        <taxon>Nematoda</taxon>
        <taxon>Chromadorea</taxon>
        <taxon>Rhabditida</taxon>
        <taxon>Tylenchina</taxon>
        <taxon>Tylenchomorpha</taxon>
        <taxon>Sphaerularioidea</taxon>
        <taxon>Anguinidae</taxon>
        <taxon>Anguininae</taxon>
        <taxon>Ditylenchus</taxon>
    </lineage>
</organism>
<evidence type="ECO:0000313" key="2">
    <source>
        <dbReference type="EMBL" id="KAI1723355.1"/>
    </source>
</evidence>
<comment type="caution">
    <text evidence="2">The sequence shown here is derived from an EMBL/GenBank/DDBJ whole genome shotgun (WGS) entry which is preliminary data.</text>
</comment>
<gene>
    <name evidence="2" type="ORF">DdX_03510</name>
</gene>
<keyword evidence="1" id="KW-0732">Signal</keyword>
<accession>A0AAD4RBD5</accession>
<feature type="signal peptide" evidence="1">
    <location>
        <begin position="1"/>
        <end position="26"/>
    </location>
</feature>
<protein>
    <recommendedName>
        <fullName evidence="4">Secreted protein</fullName>
    </recommendedName>
</protein>
<proteinExistence type="predicted"/>
<evidence type="ECO:0008006" key="4">
    <source>
        <dbReference type="Google" id="ProtNLM"/>
    </source>
</evidence>
<sequence length="107" mass="12261">MHHHSLSACFLFLLAKLASRLALVWGIRLGLLESTASPQKNVMGHMKQKGTHQNAKWMSKSRGRAHFGVLRRTSYLDQRSKSQASWSKMRVYVVTTKLEKIIKRSPK</sequence>
<evidence type="ECO:0000256" key="1">
    <source>
        <dbReference type="SAM" id="SignalP"/>
    </source>
</evidence>